<keyword evidence="5" id="KW-0769">Symport</keyword>
<evidence type="ECO:0000256" key="5">
    <source>
        <dbReference type="ARBA" id="ARBA00022847"/>
    </source>
</evidence>
<evidence type="ECO:0000256" key="4">
    <source>
        <dbReference type="ARBA" id="ARBA00022692"/>
    </source>
</evidence>
<dbReference type="PROSITE" id="PS00872">
    <property type="entry name" value="NA_GALACTOSIDE_SYMP"/>
    <property type="match status" value="1"/>
</dbReference>
<feature type="transmembrane region" description="Helical" evidence="8">
    <location>
        <begin position="7"/>
        <end position="30"/>
    </location>
</feature>
<dbReference type="RefSeq" id="WP_338707711.1">
    <property type="nucleotide sequence ID" value="NZ_CP145892.1"/>
</dbReference>
<proteinExistence type="predicted"/>
<comment type="subcellular location">
    <subcellularLocation>
        <location evidence="1">Cell membrane</location>
        <topology evidence="1">Multi-pass membrane protein</topology>
    </subcellularLocation>
</comment>
<dbReference type="InterPro" id="IPR018043">
    <property type="entry name" value="Na/Gal_symport_CS"/>
</dbReference>
<dbReference type="PANTHER" id="PTHR11328:SF24">
    <property type="entry name" value="MAJOR FACILITATOR SUPERFAMILY (MFS) PROFILE DOMAIN-CONTAINING PROTEIN"/>
    <property type="match status" value="1"/>
</dbReference>
<dbReference type="Proteomes" id="UP001364764">
    <property type="component" value="Chromosome"/>
</dbReference>
<evidence type="ECO:0000256" key="1">
    <source>
        <dbReference type="ARBA" id="ARBA00004651"/>
    </source>
</evidence>
<organism evidence="9 10">
    <name type="scientific">Paenibacillus amylolyticus</name>
    <dbReference type="NCBI Taxonomy" id="1451"/>
    <lineage>
        <taxon>Bacteria</taxon>
        <taxon>Bacillati</taxon>
        <taxon>Bacillota</taxon>
        <taxon>Bacilli</taxon>
        <taxon>Bacillales</taxon>
        <taxon>Paenibacillaceae</taxon>
        <taxon>Paenibacillus</taxon>
    </lineage>
</organism>
<evidence type="ECO:0000256" key="2">
    <source>
        <dbReference type="ARBA" id="ARBA00022448"/>
    </source>
</evidence>
<dbReference type="GeneID" id="93474490"/>
<feature type="transmembrane region" description="Helical" evidence="8">
    <location>
        <begin position="106"/>
        <end position="123"/>
    </location>
</feature>
<dbReference type="GO" id="GO:0015293">
    <property type="term" value="F:symporter activity"/>
    <property type="evidence" value="ECO:0007669"/>
    <property type="project" value="UniProtKB-KW"/>
</dbReference>
<dbReference type="EMBL" id="CP145892">
    <property type="protein sequence ID" value="WWP21260.1"/>
    <property type="molecule type" value="Genomic_DNA"/>
</dbReference>
<protein>
    <submittedName>
        <fullName evidence="9">Glycoside-pentoside-hexuronide (GPH):cation symporter</fullName>
    </submittedName>
</protein>
<dbReference type="PANTHER" id="PTHR11328">
    <property type="entry name" value="MAJOR FACILITATOR SUPERFAMILY DOMAIN-CONTAINING PROTEIN"/>
    <property type="match status" value="1"/>
</dbReference>
<feature type="transmembrane region" description="Helical" evidence="8">
    <location>
        <begin position="312"/>
        <end position="335"/>
    </location>
</feature>
<feature type="transmembrane region" description="Helical" evidence="8">
    <location>
        <begin position="289"/>
        <end position="306"/>
    </location>
</feature>
<reference evidence="9 10" key="1">
    <citation type="submission" date="2024-02" db="EMBL/GenBank/DDBJ databases">
        <title>Complete sequences of two Paenibacillus sp. strains and one Lysinibacillus strain isolated from the environment on STAA medium highlight biotechnological potential.</title>
        <authorList>
            <person name="Attere S.A."/>
            <person name="Piche L.C."/>
            <person name="Intertaglia L."/>
            <person name="Lami R."/>
            <person name="Charette S.J."/>
            <person name="Vincent A.T."/>
        </authorList>
    </citation>
    <scope>NUCLEOTIDE SEQUENCE [LARGE SCALE GENOMIC DNA]</scope>
    <source>
        <strain evidence="9 10">Y5S-7</strain>
    </source>
</reference>
<evidence type="ECO:0000313" key="10">
    <source>
        <dbReference type="Proteomes" id="UP001364764"/>
    </source>
</evidence>
<keyword evidence="2" id="KW-0813">Transport</keyword>
<sequence>MKVSMKTAISFGMGSLGQNMLYTLTVSYLLMFYTDYLGIAAASAGVLLLVVRVIDAFADPLFGIFMDNTHTRWGKFRPYLLFTPVVLTVLTLFLFMQPNLSDHGKLIYAFVTYAVWSIAYTFLDVPYWSMTAVITDDPRQRTKVVVVPRIMAIIGAIVSSALTIPLVKATGSWTVPALLFSGVCMLCMWLTFFTVKEKIHTPRKETFKIAAAWTLLRSNVPLLMLLLSLFIVDMTMNLRSAFSIYYFKYVLHKENLIALYTAVSIVPILAGAFLSIVVMKKIGKRNTAVVGNIGFGLSYILLFLFGHGVTMLFVWSILGTLMIGMSLIAMSSMLADTVEYGEWRTGDRAEATIFSTNTFRSKFADAMGGSLGAFALAMTGYVPNQTQSPGTVTSIGLFFSVIPGVLMILAALPFLKYKLTEPFYDQILIDIKLRRTAADKSRFDEGEGGVIGA</sequence>
<evidence type="ECO:0000256" key="3">
    <source>
        <dbReference type="ARBA" id="ARBA00022475"/>
    </source>
</evidence>
<keyword evidence="3" id="KW-1003">Cell membrane</keyword>
<dbReference type="AlphaFoldDB" id="A0ABD8AUJ4"/>
<dbReference type="InterPro" id="IPR001927">
    <property type="entry name" value="Na/Gal_symport"/>
</dbReference>
<dbReference type="GO" id="GO:0005886">
    <property type="term" value="C:plasma membrane"/>
    <property type="evidence" value="ECO:0007669"/>
    <property type="project" value="UniProtKB-SubCell"/>
</dbReference>
<feature type="transmembrane region" description="Helical" evidence="8">
    <location>
        <begin position="36"/>
        <end position="58"/>
    </location>
</feature>
<feature type="transmembrane region" description="Helical" evidence="8">
    <location>
        <begin position="256"/>
        <end position="277"/>
    </location>
</feature>
<accession>A0ABD8AUJ4</accession>
<dbReference type="InterPro" id="IPR039672">
    <property type="entry name" value="MFS_2"/>
</dbReference>
<feature type="transmembrane region" description="Helical" evidence="8">
    <location>
        <begin position="363"/>
        <end position="383"/>
    </location>
</feature>
<dbReference type="NCBIfam" id="TIGR00792">
    <property type="entry name" value="gph"/>
    <property type="match status" value="1"/>
</dbReference>
<evidence type="ECO:0000256" key="6">
    <source>
        <dbReference type="ARBA" id="ARBA00022989"/>
    </source>
</evidence>
<evidence type="ECO:0000313" key="9">
    <source>
        <dbReference type="EMBL" id="WWP21260.1"/>
    </source>
</evidence>
<feature type="transmembrane region" description="Helical" evidence="8">
    <location>
        <begin position="79"/>
        <end position="100"/>
    </location>
</feature>
<dbReference type="Pfam" id="PF13347">
    <property type="entry name" value="MFS_2"/>
    <property type="match status" value="1"/>
</dbReference>
<evidence type="ECO:0000256" key="8">
    <source>
        <dbReference type="SAM" id="Phobius"/>
    </source>
</evidence>
<keyword evidence="7 8" id="KW-0472">Membrane</keyword>
<gene>
    <name evidence="9" type="ORF">V6668_03455</name>
</gene>
<feature type="transmembrane region" description="Helical" evidence="8">
    <location>
        <begin position="173"/>
        <end position="195"/>
    </location>
</feature>
<evidence type="ECO:0000256" key="7">
    <source>
        <dbReference type="ARBA" id="ARBA00023136"/>
    </source>
</evidence>
<feature type="transmembrane region" description="Helical" evidence="8">
    <location>
        <begin position="395"/>
        <end position="415"/>
    </location>
</feature>
<feature type="transmembrane region" description="Helical" evidence="8">
    <location>
        <begin position="144"/>
        <end position="167"/>
    </location>
</feature>
<keyword evidence="4 8" id="KW-0812">Transmembrane</keyword>
<dbReference type="InterPro" id="IPR036259">
    <property type="entry name" value="MFS_trans_sf"/>
</dbReference>
<keyword evidence="6 8" id="KW-1133">Transmembrane helix</keyword>
<dbReference type="SUPFAM" id="SSF103473">
    <property type="entry name" value="MFS general substrate transporter"/>
    <property type="match status" value="1"/>
</dbReference>
<feature type="transmembrane region" description="Helical" evidence="8">
    <location>
        <begin position="216"/>
        <end position="236"/>
    </location>
</feature>
<name>A0ABD8AUJ4_PAEAM</name>
<dbReference type="Gene3D" id="1.20.1250.20">
    <property type="entry name" value="MFS general substrate transporter like domains"/>
    <property type="match status" value="2"/>
</dbReference>
<dbReference type="CDD" id="cd17332">
    <property type="entry name" value="MFS_MelB_like"/>
    <property type="match status" value="1"/>
</dbReference>